<dbReference type="SUPFAM" id="SSF49785">
    <property type="entry name" value="Galactose-binding domain-like"/>
    <property type="match status" value="1"/>
</dbReference>
<dbReference type="EMBL" id="JAEHFV010000002">
    <property type="protein sequence ID" value="MBK0369432.1"/>
    <property type="molecule type" value="Genomic_DNA"/>
</dbReference>
<feature type="chain" id="PRO_5037381211" evidence="4">
    <location>
        <begin position="20"/>
        <end position="891"/>
    </location>
</feature>
<keyword evidence="2 4" id="KW-0732">Signal</keyword>
<evidence type="ECO:0000256" key="1">
    <source>
        <dbReference type="ARBA" id="ARBA00022670"/>
    </source>
</evidence>
<organism evidence="6 7">
    <name type="scientific">Flavobacterium agrisoli</name>
    <dbReference type="NCBI Taxonomy" id="2793066"/>
    <lineage>
        <taxon>Bacteria</taxon>
        <taxon>Pseudomonadati</taxon>
        <taxon>Bacteroidota</taxon>
        <taxon>Flavobacteriia</taxon>
        <taxon>Flavobacteriales</taxon>
        <taxon>Flavobacteriaceae</taxon>
        <taxon>Flavobacterium</taxon>
    </lineage>
</organism>
<proteinExistence type="predicted"/>
<keyword evidence="3" id="KW-0378">Hydrolase</keyword>
<dbReference type="Gene3D" id="2.60.120.260">
    <property type="entry name" value="Galactose-binding domain-like"/>
    <property type="match status" value="1"/>
</dbReference>
<comment type="caution">
    <text evidence="6">The sequence shown here is derived from an EMBL/GenBank/DDBJ whole genome shotgun (WGS) entry which is preliminary data.</text>
</comment>
<reference evidence="6" key="1">
    <citation type="submission" date="2020-12" db="EMBL/GenBank/DDBJ databases">
        <title>Bacterial novel species Flavobacterium sp. SE-1-e isolated from soil.</title>
        <authorList>
            <person name="Jung H.-Y."/>
        </authorList>
    </citation>
    <scope>NUCLEOTIDE SEQUENCE</scope>
    <source>
        <strain evidence="6">SE-1-e</strain>
    </source>
</reference>
<gene>
    <name evidence="6" type="ORF">I5M07_06225</name>
</gene>
<feature type="signal peptide" evidence="4">
    <location>
        <begin position="1"/>
        <end position="19"/>
    </location>
</feature>
<evidence type="ECO:0000259" key="5">
    <source>
        <dbReference type="PROSITE" id="PS51829"/>
    </source>
</evidence>
<evidence type="ECO:0000313" key="7">
    <source>
        <dbReference type="Proteomes" id="UP000609172"/>
    </source>
</evidence>
<dbReference type="Gene3D" id="3.40.390.10">
    <property type="entry name" value="Collagenase (Catalytic Domain)"/>
    <property type="match status" value="1"/>
</dbReference>
<dbReference type="GO" id="GO:0006508">
    <property type="term" value="P:proteolysis"/>
    <property type="evidence" value="ECO:0007669"/>
    <property type="project" value="UniProtKB-KW"/>
</dbReference>
<evidence type="ECO:0000256" key="4">
    <source>
        <dbReference type="SAM" id="SignalP"/>
    </source>
</evidence>
<dbReference type="GO" id="GO:0008237">
    <property type="term" value="F:metallopeptidase activity"/>
    <property type="evidence" value="ECO:0007669"/>
    <property type="project" value="InterPro"/>
</dbReference>
<dbReference type="PROSITE" id="PS51829">
    <property type="entry name" value="P_HOMO_B"/>
    <property type="match status" value="1"/>
</dbReference>
<dbReference type="InterPro" id="IPR024079">
    <property type="entry name" value="MetalloPept_cat_dom_sf"/>
</dbReference>
<feature type="domain" description="P/Homo B" evidence="5">
    <location>
        <begin position="656"/>
        <end position="806"/>
    </location>
</feature>
<dbReference type="AlphaFoldDB" id="A0A934PJR5"/>
<evidence type="ECO:0000256" key="2">
    <source>
        <dbReference type="ARBA" id="ARBA00022729"/>
    </source>
</evidence>
<dbReference type="PROSITE" id="PS51257">
    <property type="entry name" value="PROKAR_LIPOPROTEIN"/>
    <property type="match status" value="1"/>
</dbReference>
<dbReference type="GO" id="GO:0004252">
    <property type="term" value="F:serine-type endopeptidase activity"/>
    <property type="evidence" value="ECO:0007669"/>
    <property type="project" value="InterPro"/>
</dbReference>
<protein>
    <submittedName>
        <fullName evidence="6">T9SS type A sorting domain-containing protein</fullName>
    </submittedName>
</protein>
<dbReference type="Pfam" id="PF13583">
    <property type="entry name" value="Reprolysin_4"/>
    <property type="match status" value="1"/>
</dbReference>
<dbReference type="Proteomes" id="UP000609172">
    <property type="component" value="Unassembled WGS sequence"/>
</dbReference>
<name>A0A934PJR5_9FLAO</name>
<dbReference type="NCBIfam" id="TIGR04183">
    <property type="entry name" value="Por_Secre_tail"/>
    <property type="match status" value="1"/>
</dbReference>
<dbReference type="Pfam" id="PF18962">
    <property type="entry name" value="Por_Secre_tail"/>
    <property type="match status" value="1"/>
</dbReference>
<keyword evidence="1" id="KW-0645">Protease</keyword>
<keyword evidence="7" id="KW-1185">Reference proteome</keyword>
<evidence type="ECO:0000256" key="3">
    <source>
        <dbReference type="ARBA" id="ARBA00022801"/>
    </source>
</evidence>
<dbReference type="InterPro" id="IPR002884">
    <property type="entry name" value="P_dom"/>
</dbReference>
<accession>A0A934PJR5</accession>
<sequence length="891" mass="96336">MYQKLLLFFAVFCACQIAAQEDLIWKKVNQIALTNKSINSQVSDELWYEFNANALETKLKALTETSATAKKTIVLSFPNTEGEFESFLVTKTSNFDEALQAKYPQIQSFYGIGTTDKNSQIYFSVSPIGIQTMTLKNSGNATFIEAIAQGEKIYRVFGSNTQNNGLVCTTDQGKTNNLSNQTAKVSSSAKQFKTVRLALSCTGEYAAYFGGTKAGALAGMNATLTRVNGIYNRDLAVQLILIANNDALLYTDASNDPYSNANQGVNGAWHLELQQTLTQTIGNDNYDMGHLFGASGGGGDAGCIGCICINPTSSSDGNAKGSAFTSPADDKPEGDTFDIDFVAHEMGHQLGANHTYSYDIEGLGVSVEPGSGSTIMGYAGITGDYDVQDNADDYFAFKSIEQIQNNLATKTCLGNVNITSNLPAVNAGEDYVIPKGTAFVLKGISNGSENPAVTYVWEQNDSAVTTSKAQSTAISTKVDGPLFRSVLPSATPIRYMPNAANVLAGKLTSTWESVATVARTLHFTLTARDNGSQGNAQTNTDEMVVTVNANMGPFEVTSQNGDNENWINGSQQTITWNVNNTNTLAGSSNVNIKISTDGGQNFDTLLVSNTPNDGSQTITVPAGIKGVDCRLLIEPTQNIFYAVNSKSFAIGYDVTTQTQTYAFAAPKEIPDGVANYTVLTFDVPKSDKEELIVDVAVNMNLTHTFLSDVDSYIENPQKSRLALFERSCENVNNTLDVSYNDSGTSLNCNLKTKQTVKPSATFAAFKNQEPQGTWSFGIRDQFVTDVGVLNSASLVLTTKVFTLANPEFSKDKFLIYSNPNNGSFMIEFSSDSIHEIQVLVYNESGSKVYEQKFEPTLNFVQNIQLVGASSGIYFVTVFDGNRKKTKKMIVN</sequence>
<evidence type="ECO:0000313" key="6">
    <source>
        <dbReference type="EMBL" id="MBK0369432.1"/>
    </source>
</evidence>
<dbReference type="InterPro" id="IPR026444">
    <property type="entry name" value="Secre_tail"/>
</dbReference>
<dbReference type="RefSeq" id="WP_200105356.1">
    <property type="nucleotide sequence ID" value="NZ_JAEHFV010000002.1"/>
</dbReference>
<dbReference type="InterPro" id="IPR008979">
    <property type="entry name" value="Galactose-bd-like_sf"/>
</dbReference>
<dbReference type="SUPFAM" id="SSF55486">
    <property type="entry name" value="Metalloproteases ('zincins'), catalytic domain"/>
    <property type="match status" value="1"/>
</dbReference>